<organism evidence="14 15">
    <name type="scientific">Plasmodiophora brassicae</name>
    <name type="common">Clubroot disease agent</name>
    <dbReference type="NCBI Taxonomy" id="37360"/>
    <lineage>
        <taxon>Eukaryota</taxon>
        <taxon>Sar</taxon>
        <taxon>Rhizaria</taxon>
        <taxon>Endomyxa</taxon>
        <taxon>Phytomyxea</taxon>
        <taxon>Plasmodiophorida</taxon>
        <taxon>Plasmodiophoridae</taxon>
        <taxon>Plasmodiophora</taxon>
    </lineage>
</organism>
<dbReference type="Gene3D" id="1.10.1080.10">
    <property type="entry name" value="Glutathione Synthetase, Chain A, domain 3"/>
    <property type="match status" value="1"/>
</dbReference>
<dbReference type="SUPFAM" id="SSF52440">
    <property type="entry name" value="PreATP-grasp domain"/>
    <property type="match status" value="1"/>
</dbReference>
<dbReference type="Gene3D" id="3.30.470.20">
    <property type="entry name" value="ATP-grasp fold, B domain"/>
    <property type="match status" value="1"/>
</dbReference>
<dbReference type="EC" id="6.3.2.3" evidence="9"/>
<feature type="binding site" evidence="10">
    <location>
        <begin position="393"/>
        <end position="402"/>
    </location>
    <ligand>
        <name>ATP</name>
        <dbReference type="ChEBI" id="CHEBI:30616"/>
    </ligand>
</feature>
<evidence type="ECO:0000256" key="11">
    <source>
        <dbReference type="PIRSR" id="PIRSR001558-2"/>
    </source>
</evidence>
<dbReference type="GO" id="GO:0005829">
    <property type="term" value="C:cytosol"/>
    <property type="evidence" value="ECO:0007669"/>
    <property type="project" value="TreeGrafter"/>
</dbReference>
<sequence>MFVWMACRRNRHHRRLKKVQRGVAILFVGTSLQRTIVMLTAYLLDAAVVVPDENLGEWLSETAAYASVLGLQMKGQRAPATLFPVPLPASEFQRGRDLAPLFNILCHRIEHHPTFLKDTLKNVVKMDEFTAKLVEVYDIVHAGPLRQKMALYIDRSDYMLHNGTMKQVELNTISSAFGALSSRLSRLHRLLMSEALPSISLPENMADVRIAAGLAAANAACGLPGSVVMLVVQPDEGNAIDQRALQYLLWEKHGIRSVRRTLGEIGSSGSLEERTFALLLDKNIRVGVAYFRAGYTPRDYPSDAEWAARLLIEQSSAIRCPTIAHHLAGTKRVQQALSIPGCLEMFFPDAPDHCQVLRNVFAQQWCFEGSGPSRDVDELIRKALEAPGRYVLKPQREGGGNNFYGDGLVAQLKKLSREELEQYVLMERLEPRTYPTVVIKNNEHMRVQNSVSEFGFYSVWLGGNGDAPLINECAGYLVRTKALGVDEGGVATGFSVLDTPMPF</sequence>
<feature type="binding site" evidence="10">
    <location>
        <position position="453"/>
    </location>
    <ligand>
        <name>ATP</name>
        <dbReference type="ChEBI" id="CHEBI:30616"/>
    </ligand>
</feature>
<feature type="binding site" evidence="10">
    <location>
        <position position="404"/>
    </location>
    <ligand>
        <name>ATP</name>
        <dbReference type="ChEBI" id="CHEBI:30616"/>
    </ligand>
</feature>
<feature type="binding site" evidence="11">
    <location>
        <position position="171"/>
    </location>
    <ligand>
        <name>Mg(2+)</name>
        <dbReference type="ChEBI" id="CHEBI:18420"/>
    </ligand>
</feature>
<dbReference type="Gene3D" id="3.30.1490.80">
    <property type="match status" value="1"/>
</dbReference>
<keyword evidence="7 9" id="KW-0067">ATP-binding</keyword>
<dbReference type="GO" id="GO:0005524">
    <property type="term" value="F:ATP binding"/>
    <property type="evidence" value="ECO:0007669"/>
    <property type="project" value="UniProtKB-UniRule"/>
</dbReference>
<dbReference type="PANTHER" id="PTHR11130:SF0">
    <property type="entry name" value="GLUTATHIONE SYNTHETASE"/>
    <property type="match status" value="1"/>
</dbReference>
<dbReference type="UniPathway" id="UPA00142">
    <property type="reaction ID" value="UER00210"/>
</dbReference>
<dbReference type="GO" id="GO:0043295">
    <property type="term" value="F:glutathione binding"/>
    <property type="evidence" value="ECO:0007669"/>
    <property type="project" value="UniProtKB-UniRule"/>
</dbReference>
<feature type="binding site" evidence="10">
    <location>
        <position position="331"/>
    </location>
    <ligand>
        <name>ATP</name>
        <dbReference type="ChEBI" id="CHEBI:30616"/>
    </ligand>
</feature>
<feature type="domain" description="Glutathione synthase substrate-binding" evidence="13">
    <location>
        <begin position="227"/>
        <end position="328"/>
    </location>
</feature>
<dbReference type="NCBIfam" id="TIGR01986">
    <property type="entry name" value="glut_syn_euk"/>
    <property type="match status" value="1"/>
</dbReference>
<evidence type="ECO:0000256" key="4">
    <source>
        <dbReference type="ARBA" id="ARBA00022684"/>
    </source>
</evidence>
<evidence type="ECO:0000259" key="13">
    <source>
        <dbReference type="Pfam" id="PF03199"/>
    </source>
</evidence>
<dbReference type="InterPro" id="IPR014709">
    <property type="entry name" value="Glutathione_synthase_C_euk"/>
</dbReference>
<name>A0A3P3YGG2_PLABS</name>
<dbReference type="InterPro" id="IPR014042">
    <property type="entry name" value="Glutathione_synthase_a-hlx"/>
</dbReference>
<proteinExistence type="inferred from homology"/>
<feature type="binding site" evidence="11">
    <location>
        <position position="169"/>
    </location>
    <ligand>
        <name>Mg(2+)</name>
        <dbReference type="ChEBI" id="CHEBI:18420"/>
    </ligand>
</feature>
<keyword evidence="12" id="KW-1133">Transmembrane helix</keyword>
<dbReference type="PIRSF" id="PIRSF001558">
    <property type="entry name" value="GSHase"/>
    <property type="match status" value="1"/>
</dbReference>
<feature type="binding site" evidence="11">
    <location>
        <position position="397"/>
    </location>
    <ligand>
        <name>Mg(2+)</name>
        <dbReference type="ChEBI" id="CHEBI:18420"/>
    </ligand>
</feature>
<evidence type="ECO:0000256" key="8">
    <source>
        <dbReference type="ARBA" id="ARBA00022842"/>
    </source>
</evidence>
<keyword evidence="4 9" id="KW-0317">Glutathione biosynthesis</keyword>
<feature type="binding site" evidence="10">
    <location>
        <position position="242"/>
    </location>
    <ligand>
        <name>substrate</name>
    </ligand>
</feature>
<evidence type="ECO:0000256" key="7">
    <source>
        <dbReference type="ARBA" id="ARBA00022840"/>
    </source>
</evidence>
<accession>A0A3P3YGG2</accession>
<keyword evidence="5 9" id="KW-0479">Metal-binding</keyword>
<geneLocation type="mitochondrion" evidence="14"/>
<comment type="cofactor">
    <cofactor evidence="9 11">
        <name>Mg(2+)</name>
        <dbReference type="ChEBI" id="CHEBI:18420"/>
    </cofactor>
    <text evidence="9 11">Binds 1 Mg(2+) ion per subunit.</text>
</comment>
<evidence type="ECO:0000313" key="14">
    <source>
        <dbReference type="EMBL" id="SPQ99219.1"/>
    </source>
</evidence>
<evidence type="ECO:0000256" key="3">
    <source>
        <dbReference type="ARBA" id="ARBA00022598"/>
    </source>
</evidence>
<protein>
    <recommendedName>
        <fullName evidence="9">Glutathione synthetase</fullName>
        <shortName evidence="9">GSH-S</shortName>
        <ecNumber evidence="9">6.3.2.3</ecNumber>
    </recommendedName>
</protein>
<keyword evidence="6 9" id="KW-0547">Nucleotide-binding</keyword>
<dbReference type="GO" id="GO:0000287">
    <property type="term" value="F:magnesium ion binding"/>
    <property type="evidence" value="ECO:0007669"/>
    <property type="project" value="UniProtKB-UniRule"/>
</dbReference>
<keyword evidence="8 9" id="KW-0460">Magnesium</keyword>
<feature type="binding site" evidence="10">
    <location>
        <position position="487"/>
    </location>
    <ligand>
        <name>ATP</name>
        <dbReference type="ChEBI" id="CHEBI:30616"/>
    </ligand>
</feature>
<dbReference type="Proteomes" id="UP000290189">
    <property type="component" value="Unassembled WGS sequence"/>
</dbReference>
<comment type="catalytic activity">
    <reaction evidence="9">
        <text>gamma-L-glutamyl-L-cysteine + glycine + ATP = glutathione + ADP + phosphate + H(+)</text>
        <dbReference type="Rhea" id="RHEA:13557"/>
        <dbReference type="ChEBI" id="CHEBI:15378"/>
        <dbReference type="ChEBI" id="CHEBI:30616"/>
        <dbReference type="ChEBI" id="CHEBI:43474"/>
        <dbReference type="ChEBI" id="CHEBI:57305"/>
        <dbReference type="ChEBI" id="CHEBI:57925"/>
        <dbReference type="ChEBI" id="CHEBI:58173"/>
        <dbReference type="ChEBI" id="CHEBI:456216"/>
        <dbReference type="EC" id="6.3.2.3"/>
    </reaction>
</comment>
<dbReference type="Gene3D" id="3.30.1490.50">
    <property type="match status" value="1"/>
</dbReference>
<dbReference type="InterPro" id="IPR014049">
    <property type="entry name" value="Glutathione_synthase_N_euk"/>
</dbReference>
<comment type="similarity">
    <text evidence="2 9">Belongs to the eukaryotic GSH synthase family.</text>
</comment>
<gene>
    <name evidence="14" type="ORF">PLBR_LOCUS6434</name>
</gene>
<dbReference type="Pfam" id="PF03917">
    <property type="entry name" value="GSH_synth_ATP"/>
    <property type="match status" value="1"/>
</dbReference>
<keyword evidence="12" id="KW-0472">Membrane</keyword>
<evidence type="ECO:0000256" key="2">
    <source>
        <dbReference type="ARBA" id="ARBA00010385"/>
    </source>
</evidence>
<feature type="transmembrane region" description="Helical" evidence="12">
    <location>
        <begin position="21"/>
        <end position="44"/>
    </location>
</feature>
<dbReference type="PANTHER" id="PTHR11130">
    <property type="entry name" value="GLUTATHIONE SYNTHETASE"/>
    <property type="match status" value="1"/>
</dbReference>
<dbReference type="AlphaFoldDB" id="A0A3P3YGG2"/>
<keyword evidence="14" id="KW-0496">Mitochondrion</keyword>
<dbReference type="SUPFAM" id="SSF56059">
    <property type="entry name" value="Glutathione synthetase ATP-binding domain-like"/>
    <property type="match status" value="1"/>
</dbReference>
<evidence type="ECO:0000256" key="5">
    <source>
        <dbReference type="ARBA" id="ARBA00022723"/>
    </source>
</evidence>
<dbReference type="InterPro" id="IPR005615">
    <property type="entry name" value="Glutathione_synthase"/>
</dbReference>
<evidence type="ECO:0000256" key="10">
    <source>
        <dbReference type="PIRSR" id="PIRSR001558-1"/>
    </source>
</evidence>
<dbReference type="FunFam" id="3.30.1490.50:FF:000002">
    <property type="entry name" value="Glutathione synthetase"/>
    <property type="match status" value="1"/>
</dbReference>
<dbReference type="InterPro" id="IPR004887">
    <property type="entry name" value="GSH_synth_subst-bd"/>
</dbReference>
<dbReference type="GO" id="GO:0004363">
    <property type="term" value="F:glutathione synthase activity"/>
    <property type="evidence" value="ECO:0007669"/>
    <property type="project" value="UniProtKB-UniRule"/>
</dbReference>
<evidence type="ECO:0000256" key="12">
    <source>
        <dbReference type="SAM" id="Phobius"/>
    </source>
</evidence>
<evidence type="ECO:0000256" key="9">
    <source>
        <dbReference type="PIRNR" id="PIRNR001558"/>
    </source>
</evidence>
<keyword evidence="3 9" id="KW-0436">Ligase</keyword>
<evidence type="ECO:0000256" key="1">
    <source>
        <dbReference type="ARBA" id="ARBA00004965"/>
    </source>
</evidence>
<keyword evidence="12" id="KW-0812">Transmembrane</keyword>
<feature type="binding site" evidence="10">
    <location>
        <position position="155"/>
    </location>
    <ligand>
        <name>substrate</name>
    </ligand>
</feature>
<dbReference type="InterPro" id="IPR037013">
    <property type="entry name" value="GSH-S_sub-bd_sf"/>
</dbReference>
<dbReference type="Gene3D" id="3.40.50.1760">
    <property type="entry name" value="Glutathione synthase, substrate-binding domain superfamily, eukaryotic"/>
    <property type="match status" value="1"/>
</dbReference>
<comment type="pathway">
    <text evidence="1 9">Sulfur metabolism; glutathione biosynthesis; glutathione from L-cysteine and L-glutamate: step 2/2.</text>
</comment>
<dbReference type="InterPro" id="IPR016185">
    <property type="entry name" value="PreATP-grasp_dom_sf"/>
</dbReference>
<reference evidence="14 15" key="1">
    <citation type="submission" date="2018-03" db="EMBL/GenBank/DDBJ databases">
        <authorList>
            <person name="Fogelqvist J."/>
        </authorList>
    </citation>
    <scope>NUCLEOTIDE SEQUENCE [LARGE SCALE GENOMIC DNA]</scope>
</reference>
<feature type="binding site" evidence="10">
    <location>
        <position position="479"/>
    </location>
    <ligand>
        <name>substrate</name>
    </ligand>
</feature>
<evidence type="ECO:0000256" key="6">
    <source>
        <dbReference type="ARBA" id="ARBA00022741"/>
    </source>
</evidence>
<dbReference type="Pfam" id="PF03199">
    <property type="entry name" value="GSH_synthase"/>
    <property type="match status" value="1"/>
</dbReference>
<dbReference type="EMBL" id="OVEO01000011">
    <property type="protein sequence ID" value="SPQ99219.1"/>
    <property type="molecule type" value="Genomic_DNA"/>
</dbReference>
<feature type="binding site" evidence="10">
    <location>
        <position position="481"/>
    </location>
    <ligand>
        <name>ATP</name>
        <dbReference type="ChEBI" id="CHEBI:30616"/>
    </ligand>
</feature>
<feature type="binding site" evidence="10">
    <location>
        <position position="169"/>
    </location>
    <ligand>
        <name>ATP</name>
        <dbReference type="ChEBI" id="CHEBI:30616"/>
    </ligand>
</feature>
<evidence type="ECO:0000313" key="15">
    <source>
        <dbReference type="Proteomes" id="UP000290189"/>
    </source>
</evidence>